<sequence>MVKSLKPPLSKKTVSKLNAGDSVTINGTIYVLRDEAEKRIFEYIKTSKKVPMHLDGAILFHSGPIITKMEEKWKTVALGPTTTARINDIAPKIIEKTGISGIIGKGGLGKESLEAMEEYGCVYIAFPGGSSAFGSAAVVNVQEKIWEDLVEPVWKIEVKNLGPLTVAMDSKGKTLYRNSH</sequence>
<reference evidence="4 5" key="1">
    <citation type="journal article" date="2016" name="Sci. Rep.">
        <title>Metabolic traits of an uncultured archaeal lineage -MSBL1- from brine pools of the Red Sea.</title>
        <authorList>
            <person name="Mwirichia R."/>
            <person name="Alam I."/>
            <person name="Rashid M."/>
            <person name="Vinu M."/>
            <person name="Ba-Alawi W."/>
            <person name="Anthony Kamau A."/>
            <person name="Kamanda Ngugi D."/>
            <person name="Goker M."/>
            <person name="Klenk H.P."/>
            <person name="Bajic V."/>
            <person name="Stingl U."/>
        </authorList>
    </citation>
    <scope>NUCLEOTIDE SEQUENCE [LARGE SCALE GENOMIC DNA]</scope>
    <source>
        <strain evidence="4">SCGC-AAA259D14</strain>
    </source>
</reference>
<dbReference type="InterPro" id="IPR004647">
    <property type="entry name" value="Fe-S_hydro-lyase_TtdB-typ_cat"/>
</dbReference>
<dbReference type="EMBL" id="LHXL01000097">
    <property type="protein sequence ID" value="KXA88630.1"/>
    <property type="molecule type" value="Genomic_DNA"/>
</dbReference>
<dbReference type="SUPFAM" id="SSF117457">
    <property type="entry name" value="FumA C-terminal domain-like"/>
    <property type="match status" value="1"/>
</dbReference>
<evidence type="ECO:0000256" key="2">
    <source>
        <dbReference type="ARBA" id="ARBA00023239"/>
    </source>
</evidence>
<dbReference type="AlphaFoldDB" id="A0A133U374"/>
<evidence type="ECO:0000256" key="1">
    <source>
        <dbReference type="ARBA" id="ARBA00008876"/>
    </source>
</evidence>
<name>A0A133U374_9EURY</name>
<proteinExistence type="inferred from homology"/>
<dbReference type="Pfam" id="PF05683">
    <property type="entry name" value="Fumerase_C"/>
    <property type="match status" value="1"/>
</dbReference>
<comment type="caution">
    <text evidence="4">The sequence shown here is derived from an EMBL/GenBank/DDBJ whole genome shotgun (WGS) entry which is preliminary data.</text>
</comment>
<accession>A0A133U374</accession>
<evidence type="ECO:0000313" key="4">
    <source>
        <dbReference type="EMBL" id="KXA88630.1"/>
    </source>
</evidence>
<dbReference type="NCBIfam" id="TIGR00723">
    <property type="entry name" value="ttdB_fumA_fumB"/>
    <property type="match status" value="1"/>
</dbReference>
<evidence type="ECO:0000313" key="5">
    <source>
        <dbReference type="Proteomes" id="UP000070589"/>
    </source>
</evidence>
<evidence type="ECO:0000259" key="3">
    <source>
        <dbReference type="Pfam" id="PF05683"/>
    </source>
</evidence>
<dbReference type="InterPro" id="IPR036660">
    <property type="entry name" value="Fe-S_hydroAse_TtdB_cat_sf"/>
</dbReference>
<feature type="domain" description="Fe-S hydro-lyase tartrate dehydratase beta-type catalytic" evidence="3">
    <location>
        <begin position="7"/>
        <end position="178"/>
    </location>
</feature>
<dbReference type="GO" id="GO:0016836">
    <property type="term" value="F:hydro-lyase activity"/>
    <property type="evidence" value="ECO:0007669"/>
    <property type="project" value="InterPro"/>
</dbReference>
<keyword evidence="5" id="KW-1185">Reference proteome</keyword>
<dbReference type="PANTHER" id="PTHR43351">
    <property type="entry name" value="L(+)-TARTRATE DEHYDRATASE SUBUNIT BETA"/>
    <property type="match status" value="1"/>
</dbReference>
<keyword evidence="2" id="KW-0456">Lyase</keyword>
<dbReference type="Proteomes" id="UP000070589">
    <property type="component" value="Unassembled WGS sequence"/>
</dbReference>
<protein>
    <recommendedName>
        <fullName evidence="3">Fe-S hydro-lyase tartrate dehydratase beta-type catalytic domain-containing protein</fullName>
    </recommendedName>
</protein>
<dbReference type="PANTHER" id="PTHR43351:SF2">
    <property type="entry name" value="L(+)-TARTRATE DEHYDRATASE SUBUNIT BETA-RELATED"/>
    <property type="match status" value="1"/>
</dbReference>
<organism evidence="4 5">
    <name type="scientific">candidate division MSBL1 archaeon SCGC-AAA259D14</name>
    <dbReference type="NCBI Taxonomy" id="1698261"/>
    <lineage>
        <taxon>Archaea</taxon>
        <taxon>Methanobacteriati</taxon>
        <taxon>Methanobacteriota</taxon>
        <taxon>candidate division MSBL1</taxon>
    </lineage>
</organism>
<gene>
    <name evidence="4" type="ORF">AKJ62_04780</name>
</gene>
<dbReference type="Gene3D" id="3.20.130.10">
    <property type="entry name" value="Fe-S hydro-lyase, tartrate dehydratase beta-type, catalytic domain"/>
    <property type="match status" value="1"/>
</dbReference>
<comment type="similarity">
    <text evidence="1">Belongs to the class-I fumarase family.</text>
</comment>